<proteinExistence type="predicted"/>
<feature type="compositionally biased region" description="Low complexity" evidence="1">
    <location>
        <begin position="42"/>
        <end position="55"/>
    </location>
</feature>
<dbReference type="OrthoDB" id="7981150at2759"/>
<feature type="region of interest" description="Disordered" evidence="1">
    <location>
        <begin position="80"/>
        <end position="106"/>
    </location>
</feature>
<dbReference type="OMA" id="GGTNEEY"/>
<evidence type="ECO:0000313" key="4">
    <source>
        <dbReference type="Proteomes" id="UP000494163"/>
    </source>
</evidence>
<feature type="compositionally biased region" description="Polar residues" evidence="1">
    <location>
        <begin position="284"/>
        <end position="307"/>
    </location>
</feature>
<feature type="compositionally biased region" description="Polar residues" evidence="1">
    <location>
        <begin position="32"/>
        <end position="41"/>
    </location>
</feature>
<evidence type="ECO:0000313" key="3">
    <source>
        <dbReference type="EMBL" id="ALC49318.1"/>
    </source>
</evidence>
<feature type="chain" id="PRO_5005803602" evidence="2">
    <location>
        <begin position="27"/>
        <end position="352"/>
    </location>
</feature>
<feature type="compositionally biased region" description="Polar residues" evidence="1">
    <location>
        <begin position="241"/>
        <end position="252"/>
    </location>
</feature>
<organism evidence="3 4">
    <name type="scientific">Drosophila busckii</name>
    <name type="common">Fruit fly</name>
    <dbReference type="NCBI Taxonomy" id="30019"/>
    <lineage>
        <taxon>Eukaryota</taxon>
        <taxon>Metazoa</taxon>
        <taxon>Ecdysozoa</taxon>
        <taxon>Arthropoda</taxon>
        <taxon>Hexapoda</taxon>
        <taxon>Insecta</taxon>
        <taxon>Pterygota</taxon>
        <taxon>Neoptera</taxon>
        <taxon>Endopterygota</taxon>
        <taxon>Diptera</taxon>
        <taxon>Brachycera</taxon>
        <taxon>Muscomorpha</taxon>
        <taxon>Ephydroidea</taxon>
        <taxon>Drosophilidae</taxon>
        <taxon>Drosophila</taxon>
    </lineage>
</organism>
<gene>
    <name evidence="3" type="ORF">Dbus_chrXg1174</name>
</gene>
<name>A0A0M5J892_DROBS</name>
<reference evidence="3 4" key="1">
    <citation type="submission" date="2015-08" db="EMBL/GenBank/DDBJ databases">
        <title>Ancestral chromatin configuration constrains chromatin evolution on differentiating sex chromosomes in Drosophila.</title>
        <authorList>
            <person name="Zhou Q."/>
            <person name="Bachtrog D."/>
        </authorList>
    </citation>
    <scope>NUCLEOTIDE SEQUENCE [LARGE SCALE GENOMIC DNA]</scope>
    <source>
        <tissue evidence="3">Whole larvae</tissue>
    </source>
</reference>
<evidence type="ECO:0000256" key="2">
    <source>
        <dbReference type="SAM" id="SignalP"/>
    </source>
</evidence>
<feature type="region of interest" description="Disordered" evidence="1">
    <location>
        <begin position="241"/>
        <end position="335"/>
    </location>
</feature>
<feature type="compositionally biased region" description="Low complexity" evidence="1">
    <location>
        <begin position="195"/>
        <end position="206"/>
    </location>
</feature>
<feature type="region of interest" description="Disordered" evidence="1">
    <location>
        <begin position="186"/>
        <end position="207"/>
    </location>
</feature>
<accession>A0A0M5J892</accession>
<sequence>MGMPTKCVGVKLLMMMIMLLLAVTTAQQHSNKTTNFNEPYTSSTMPSSSSSSSSSDADLLVSGDLNKAARVEEMRGSLAARFETDTEREPSTVAMTTPTTPPAGNYDVIDVLAASSAGVGSSKSGQTTRIYTTGEVNDDFWLKHLGDDFKHAIHLQVGGTNEDYNRIVNQTSNGVAEEVHHEYLPGAERPSGVDQQQQQQQYQHHQSAFEQPNMVNQASLDGEAMALKQNYLRQQQRYSNNYAPRYNPHNSYTHTHSHTHHTHTTHTHPRGSKSRQGLPKRYKQQSSPININSSEDTLHTAQSQATPTAAKLPSMSLPEHNSDSQLPFKSAFNDYGSRPTRDLTYLLYKRGL</sequence>
<feature type="region of interest" description="Disordered" evidence="1">
    <location>
        <begin position="32"/>
        <end position="58"/>
    </location>
</feature>
<feature type="compositionally biased region" description="Basic residues" evidence="1">
    <location>
        <begin position="255"/>
        <end position="283"/>
    </location>
</feature>
<evidence type="ECO:0000256" key="1">
    <source>
        <dbReference type="SAM" id="MobiDB-lite"/>
    </source>
</evidence>
<keyword evidence="2" id="KW-0732">Signal</keyword>
<dbReference type="AlphaFoldDB" id="A0A0M5J892"/>
<feature type="signal peptide" evidence="2">
    <location>
        <begin position="1"/>
        <end position="26"/>
    </location>
</feature>
<dbReference type="Proteomes" id="UP000494163">
    <property type="component" value="Chromosome X"/>
</dbReference>
<keyword evidence="4" id="KW-1185">Reference proteome</keyword>
<protein>
    <submittedName>
        <fullName evidence="3">Cp7Fc</fullName>
    </submittedName>
</protein>
<dbReference type="EMBL" id="CP012528">
    <property type="protein sequence ID" value="ALC49318.1"/>
    <property type="molecule type" value="Genomic_DNA"/>
</dbReference>
<dbReference type="STRING" id="30019.A0A0M5J892"/>